<dbReference type="AlphaFoldDB" id="D9WIK9"/>
<feature type="domain" description="FixG C-terminal immunoglobulin-like" evidence="4">
    <location>
        <begin position="70"/>
        <end position="127"/>
    </location>
</feature>
<feature type="chain" id="PRO_5038497960" description="FixG C-terminal immunoglobulin-like domain-containing protein" evidence="3">
    <location>
        <begin position="30"/>
        <end position="297"/>
    </location>
</feature>
<dbReference type="Gene3D" id="2.60.40.10">
    <property type="entry name" value="Immunoglobulins"/>
    <property type="match status" value="1"/>
</dbReference>
<dbReference type="Proteomes" id="UP000003963">
    <property type="component" value="Unassembled WGS sequence"/>
</dbReference>
<accession>D9WIK9</accession>
<feature type="transmembrane region" description="Helical" evidence="2">
    <location>
        <begin position="259"/>
        <end position="280"/>
    </location>
</feature>
<dbReference type="InterPro" id="IPR013783">
    <property type="entry name" value="Ig-like_fold"/>
</dbReference>
<name>D9WIK9_9ACTN</name>
<dbReference type="InterPro" id="IPR032879">
    <property type="entry name" value="FixG_C"/>
</dbReference>
<dbReference type="STRING" id="457427.SSOG_05281"/>
<feature type="region of interest" description="Disordered" evidence="1">
    <location>
        <begin position="29"/>
        <end position="54"/>
    </location>
</feature>
<keyword evidence="3" id="KW-0732">Signal</keyword>
<evidence type="ECO:0000256" key="2">
    <source>
        <dbReference type="SAM" id="Phobius"/>
    </source>
</evidence>
<proteinExistence type="predicted"/>
<dbReference type="HOGENOM" id="CLU_051827_0_0_11"/>
<evidence type="ECO:0000313" key="5">
    <source>
        <dbReference type="EMBL" id="EFL25567.1"/>
    </source>
</evidence>
<keyword evidence="2" id="KW-0472">Membrane</keyword>
<dbReference type="Pfam" id="PF11614">
    <property type="entry name" value="FixG_C"/>
    <property type="match status" value="1"/>
</dbReference>
<keyword evidence="2" id="KW-1133">Transmembrane helix</keyword>
<feature type="signal peptide" evidence="3">
    <location>
        <begin position="1"/>
        <end position="29"/>
    </location>
</feature>
<evidence type="ECO:0000313" key="6">
    <source>
        <dbReference type="Proteomes" id="UP000003963"/>
    </source>
</evidence>
<evidence type="ECO:0000256" key="3">
    <source>
        <dbReference type="SAM" id="SignalP"/>
    </source>
</evidence>
<reference evidence="5 6" key="1">
    <citation type="submission" date="2009-02" db="EMBL/GenBank/DDBJ databases">
        <title>Annotation of Streptomyces hygroscopicus strain ATCC 53653.</title>
        <authorList>
            <consortium name="The Broad Institute Genome Sequencing Platform"/>
            <consortium name="Broad Institute Microbial Sequencing Center"/>
            <person name="Fischbach M."/>
            <person name="Godfrey P."/>
            <person name="Ward D."/>
            <person name="Young S."/>
            <person name="Zeng Q."/>
            <person name="Koehrsen M."/>
            <person name="Alvarado L."/>
            <person name="Berlin A.M."/>
            <person name="Bochicchio J."/>
            <person name="Borenstein D."/>
            <person name="Chapman S.B."/>
            <person name="Chen Z."/>
            <person name="Engels R."/>
            <person name="Freedman E."/>
            <person name="Gellesch M."/>
            <person name="Goldberg J."/>
            <person name="Griggs A."/>
            <person name="Gujja S."/>
            <person name="Heilman E.R."/>
            <person name="Heiman D.I."/>
            <person name="Hepburn T.A."/>
            <person name="Howarth C."/>
            <person name="Jen D."/>
            <person name="Larson L."/>
            <person name="Lewis B."/>
            <person name="Mehta T."/>
            <person name="Park D."/>
            <person name="Pearson M."/>
            <person name="Richards J."/>
            <person name="Roberts A."/>
            <person name="Saif S."/>
            <person name="Shea T.D."/>
            <person name="Shenoy N."/>
            <person name="Sisk P."/>
            <person name="Stolte C."/>
            <person name="Sykes S.N."/>
            <person name="Thomson T."/>
            <person name="Walk T."/>
            <person name="White J."/>
            <person name="Yandava C."/>
            <person name="Straight P."/>
            <person name="Clardy J."/>
            <person name="Hung D."/>
            <person name="Kolter R."/>
            <person name="Mekalanos J."/>
            <person name="Walker S."/>
            <person name="Walsh C.T."/>
            <person name="Wieland-Brown L.C."/>
            <person name="Haas B."/>
            <person name="Nusbaum C."/>
            <person name="Birren B."/>
        </authorList>
    </citation>
    <scope>NUCLEOTIDE SEQUENCE [LARGE SCALE GENOMIC DNA]</scope>
    <source>
        <strain evidence="5 6">ATCC 53653</strain>
    </source>
</reference>
<keyword evidence="6" id="KW-1185">Reference proteome</keyword>
<organism evidence="5 6">
    <name type="scientific">Streptomyces himastatinicus ATCC 53653</name>
    <dbReference type="NCBI Taxonomy" id="457427"/>
    <lineage>
        <taxon>Bacteria</taxon>
        <taxon>Bacillati</taxon>
        <taxon>Actinomycetota</taxon>
        <taxon>Actinomycetes</taxon>
        <taxon>Kitasatosporales</taxon>
        <taxon>Streptomycetaceae</taxon>
        <taxon>Streptomyces</taxon>
        <taxon>Streptomyces violaceusniger group</taxon>
    </lineage>
</organism>
<protein>
    <recommendedName>
        <fullName evidence="4">FixG C-terminal immunoglobulin-like domain-containing protein</fullName>
    </recommendedName>
</protein>
<dbReference type="RefSeq" id="WP_009717371.1">
    <property type="nucleotide sequence ID" value="NZ_GG657754.1"/>
</dbReference>
<evidence type="ECO:0000256" key="1">
    <source>
        <dbReference type="SAM" id="MobiDB-lite"/>
    </source>
</evidence>
<dbReference type="OrthoDB" id="4336304at2"/>
<keyword evidence="2" id="KW-0812">Transmembrane</keyword>
<gene>
    <name evidence="5" type="ORF">SSOG_05281</name>
</gene>
<evidence type="ECO:0000259" key="4">
    <source>
        <dbReference type="Pfam" id="PF11614"/>
    </source>
</evidence>
<dbReference type="GO" id="GO:0005975">
    <property type="term" value="P:carbohydrate metabolic process"/>
    <property type="evidence" value="ECO:0007669"/>
    <property type="project" value="UniProtKB-ARBA"/>
</dbReference>
<feature type="compositionally biased region" description="Low complexity" evidence="1">
    <location>
        <begin position="29"/>
        <end position="49"/>
    </location>
</feature>
<dbReference type="EMBL" id="GG657754">
    <property type="protein sequence ID" value="EFL25567.1"/>
    <property type="molecule type" value="Genomic_DNA"/>
</dbReference>
<sequence length="297" mass="30240">MPSRTGAALRAAAAVAVATVLLGAPPAPAAAAGPGWSAAPAPGAGSAPDATDRPYFYLEGRPGTVLQDKLSVTNKDQRPHTLRLRSEGAQGAWLAFADRTVKVPARTRADVPFTVTVPPDAAPGDRSGALVVTGGGHRTGVRMHLRISGATLSALSVEDVRVVRTGSGGGAAIRYAVVNRGNTELTPRLAVRADGLFGAVLRRDARTLPVQVPPGKRVRFTERWPDAPALDAVDVKLTVTAGGGAHAAASATYTAAPGWLLAAAAAAALGMAGGGGAWLFRRRKRSRMDGTESGASA</sequence>